<keyword evidence="1" id="KW-1133">Transmembrane helix</keyword>
<gene>
    <name evidence="2" type="ORF">QR680_006213</name>
</gene>
<name>A0AA39HVV0_9BILA</name>
<feature type="transmembrane region" description="Helical" evidence="1">
    <location>
        <begin position="45"/>
        <end position="67"/>
    </location>
</feature>
<feature type="transmembrane region" description="Helical" evidence="1">
    <location>
        <begin position="124"/>
        <end position="145"/>
    </location>
</feature>
<feature type="transmembrane region" description="Helical" evidence="1">
    <location>
        <begin position="16"/>
        <end position="33"/>
    </location>
</feature>
<proteinExistence type="predicted"/>
<evidence type="ECO:0000313" key="3">
    <source>
        <dbReference type="Proteomes" id="UP001175271"/>
    </source>
</evidence>
<organism evidence="2 3">
    <name type="scientific">Steinernema hermaphroditum</name>
    <dbReference type="NCBI Taxonomy" id="289476"/>
    <lineage>
        <taxon>Eukaryota</taxon>
        <taxon>Metazoa</taxon>
        <taxon>Ecdysozoa</taxon>
        <taxon>Nematoda</taxon>
        <taxon>Chromadorea</taxon>
        <taxon>Rhabditida</taxon>
        <taxon>Tylenchina</taxon>
        <taxon>Panagrolaimomorpha</taxon>
        <taxon>Strongyloidoidea</taxon>
        <taxon>Steinernematidae</taxon>
        <taxon>Steinernema</taxon>
    </lineage>
</organism>
<dbReference type="Proteomes" id="UP001175271">
    <property type="component" value="Unassembled WGS sequence"/>
</dbReference>
<dbReference type="EMBL" id="JAUCMV010000003">
    <property type="protein sequence ID" value="KAK0412440.1"/>
    <property type="molecule type" value="Genomic_DNA"/>
</dbReference>
<protein>
    <submittedName>
        <fullName evidence="2">Uncharacterized protein</fullName>
    </submittedName>
</protein>
<keyword evidence="1" id="KW-0472">Membrane</keyword>
<accession>A0AA39HVV0</accession>
<evidence type="ECO:0000256" key="1">
    <source>
        <dbReference type="SAM" id="Phobius"/>
    </source>
</evidence>
<keyword evidence="3" id="KW-1185">Reference proteome</keyword>
<sequence>MSILELVSFLSAVDGWLSYPIFVLSALIIYLSLRVVPPSLSRTYCLNVAVPSFLSTSTYMLIAVLISTGQSIFLTTDGKAIIFLYGFLRGFTLCGYLYFSTLTIFLAFLGYAKPLLFQTLIKTRNIVAVFGFGYVWTAAAVIALFPRLFLVGFLEMSPETDFSVMMIVEIAIALICYLCMLAFYVLAIVRMANRIDRSSSSAVAHWNVLKSVLIYCTPPNIFVALALSGYTCDTVLETSGLLRPSSWNSTEEMTHWLRFDDYCAPIRVWSQALTNLRLFVSVSTALIAFRDYRVPVKNALLKITMRVFKTLRIVDQNYEFSTAPTENSLFTKTAKSVPTQTMPIDRRIMR</sequence>
<feature type="transmembrane region" description="Helical" evidence="1">
    <location>
        <begin position="165"/>
        <end position="189"/>
    </location>
</feature>
<keyword evidence="1" id="KW-0812">Transmembrane</keyword>
<evidence type="ECO:0000313" key="2">
    <source>
        <dbReference type="EMBL" id="KAK0412440.1"/>
    </source>
</evidence>
<feature type="transmembrane region" description="Helical" evidence="1">
    <location>
        <begin position="87"/>
        <end position="112"/>
    </location>
</feature>
<comment type="caution">
    <text evidence="2">The sequence shown here is derived from an EMBL/GenBank/DDBJ whole genome shotgun (WGS) entry which is preliminary data.</text>
</comment>
<reference evidence="2" key="1">
    <citation type="submission" date="2023-06" db="EMBL/GenBank/DDBJ databases">
        <title>Genomic analysis of the entomopathogenic nematode Steinernema hermaphroditum.</title>
        <authorList>
            <person name="Schwarz E.M."/>
            <person name="Heppert J.K."/>
            <person name="Baniya A."/>
            <person name="Schwartz H.T."/>
            <person name="Tan C.-H."/>
            <person name="Antoshechkin I."/>
            <person name="Sternberg P.W."/>
            <person name="Goodrich-Blair H."/>
            <person name="Dillman A.R."/>
        </authorList>
    </citation>
    <scope>NUCLEOTIDE SEQUENCE</scope>
    <source>
        <strain evidence="2">PS9179</strain>
        <tissue evidence="2">Whole animal</tissue>
    </source>
</reference>
<dbReference type="AlphaFoldDB" id="A0AA39HVV0"/>